<feature type="region of interest" description="Disordered" evidence="6">
    <location>
        <begin position="1566"/>
        <end position="1605"/>
    </location>
</feature>
<feature type="compositionally biased region" description="Polar residues" evidence="6">
    <location>
        <begin position="1195"/>
        <end position="1205"/>
    </location>
</feature>
<feature type="compositionally biased region" description="Low complexity" evidence="6">
    <location>
        <begin position="911"/>
        <end position="921"/>
    </location>
</feature>
<feature type="region of interest" description="Disordered" evidence="6">
    <location>
        <begin position="1039"/>
        <end position="1145"/>
    </location>
</feature>
<dbReference type="GO" id="GO:0008017">
    <property type="term" value="F:microtubule binding"/>
    <property type="evidence" value="ECO:0007669"/>
    <property type="project" value="InterPro"/>
</dbReference>
<feature type="compositionally biased region" description="Basic and acidic residues" evidence="6">
    <location>
        <begin position="698"/>
        <end position="729"/>
    </location>
</feature>
<evidence type="ECO:0000256" key="5">
    <source>
        <dbReference type="PROSITE-ProRule" id="PRU00283"/>
    </source>
</evidence>
<name>A0A183SML2_SCHSO</name>
<comment type="similarity">
    <text evidence="5">Belongs to the TRAFAC class myosin-kinesin ATPase superfamily. Kinesin family.</text>
</comment>
<comment type="subcellular location">
    <subcellularLocation>
        <location evidence="1">Cytoplasm</location>
        <location evidence="1">Cytoskeleton</location>
    </subcellularLocation>
</comment>
<feature type="region of interest" description="Disordered" evidence="6">
    <location>
        <begin position="896"/>
        <end position="1017"/>
    </location>
</feature>
<dbReference type="STRING" id="70667.A0A183SML2"/>
<keyword evidence="3 5" id="KW-0067">ATP-binding</keyword>
<evidence type="ECO:0000256" key="6">
    <source>
        <dbReference type="SAM" id="MobiDB-lite"/>
    </source>
</evidence>
<feature type="region of interest" description="Disordered" evidence="6">
    <location>
        <begin position="1676"/>
        <end position="1702"/>
    </location>
</feature>
<evidence type="ECO:0000259" key="7">
    <source>
        <dbReference type="PROSITE" id="PS50067"/>
    </source>
</evidence>
<dbReference type="GO" id="GO:0005856">
    <property type="term" value="C:cytoskeleton"/>
    <property type="evidence" value="ECO:0007669"/>
    <property type="project" value="UniProtKB-SubCell"/>
</dbReference>
<feature type="compositionally biased region" description="Low complexity" evidence="6">
    <location>
        <begin position="1577"/>
        <end position="1601"/>
    </location>
</feature>
<dbReference type="SUPFAM" id="SSF52540">
    <property type="entry name" value="P-loop containing nucleoside triphosphate hydrolases"/>
    <property type="match status" value="1"/>
</dbReference>
<reference evidence="8 9" key="2">
    <citation type="submission" date="2018-11" db="EMBL/GenBank/DDBJ databases">
        <authorList>
            <consortium name="Pathogen Informatics"/>
        </authorList>
    </citation>
    <scope>NUCLEOTIDE SEQUENCE [LARGE SCALE GENOMIC DNA]</scope>
    <source>
        <strain evidence="8 9">NST_G2</strain>
    </source>
</reference>
<feature type="region of interest" description="Disordered" evidence="6">
    <location>
        <begin position="698"/>
        <end position="742"/>
    </location>
</feature>
<dbReference type="Pfam" id="PF00225">
    <property type="entry name" value="Kinesin"/>
    <property type="match status" value="1"/>
</dbReference>
<dbReference type="PRINTS" id="PR00380">
    <property type="entry name" value="KINESINHEAVY"/>
</dbReference>
<feature type="region of interest" description="Disordered" evidence="6">
    <location>
        <begin position="40"/>
        <end position="125"/>
    </location>
</feature>
<feature type="compositionally biased region" description="Basic and acidic residues" evidence="6">
    <location>
        <begin position="942"/>
        <end position="961"/>
    </location>
</feature>
<dbReference type="OrthoDB" id="8862460at2759"/>
<dbReference type="GO" id="GO:0007018">
    <property type="term" value="P:microtubule-based movement"/>
    <property type="evidence" value="ECO:0007669"/>
    <property type="project" value="InterPro"/>
</dbReference>
<feature type="region of interest" description="Disordered" evidence="6">
    <location>
        <begin position="1186"/>
        <end position="1232"/>
    </location>
</feature>
<feature type="region of interest" description="Disordered" evidence="6">
    <location>
        <begin position="582"/>
        <end position="624"/>
    </location>
</feature>
<keyword evidence="4" id="KW-0963">Cytoplasm</keyword>
<evidence type="ECO:0000313" key="9">
    <source>
        <dbReference type="Proteomes" id="UP000275846"/>
    </source>
</evidence>
<evidence type="ECO:0000256" key="3">
    <source>
        <dbReference type="ARBA" id="ARBA00022840"/>
    </source>
</evidence>
<feature type="compositionally biased region" description="Polar residues" evidence="6">
    <location>
        <begin position="1067"/>
        <end position="1083"/>
    </location>
</feature>
<feature type="compositionally biased region" description="Low complexity" evidence="6">
    <location>
        <begin position="596"/>
        <end position="613"/>
    </location>
</feature>
<accession>A0A183SML2</accession>
<feature type="compositionally biased region" description="Basic and acidic residues" evidence="6">
    <location>
        <begin position="42"/>
        <end position="52"/>
    </location>
</feature>
<dbReference type="GO" id="GO:0005524">
    <property type="term" value="F:ATP binding"/>
    <property type="evidence" value="ECO:0007669"/>
    <property type="project" value="UniProtKB-UniRule"/>
</dbReference>
<evidence type="ECO:0000256" key="1">
    <source>
        <dbReference type="ARBA" id="ARBA00004245"/>
    </source>
</evidence>
<keyword evidence="2 5" id="KW-0547">Nucleotide-binding</keyword>
<evidence type="ECO:0000313" key="10">
    <source>
        <dbReference type="WBParaSite" id="SSLN_0000563901-mRNA-1"/>
    </source>
</evidence>
<organism evidence="10">
    <name type="scientific">Schistocephalus solidus</name>
    <name type="common">Tapeworm</name>
    <dbReference type="NCBI Taxonomy" id="70667"/>
    <lineage>
        <taxon>Eukaryota</taxon>
        <taxon>Metazoa</taxon>
        <taxon>Spiralia</taxon>
        <taxon>Lophotrochozoa</taxon>
        <taxon>Platyhelminthes</taxon>
        <taxon>Cestoda</taxon>
        <taxon>Eucestoda</taxon>
        <taxon>Diphyllobothriidea</taxon>
        <taxon>Diphyllobothriidae</taxon>
        <taxon>Schistocephalus</taxon>
    </lineage>
</organism>
<dbReference type="InterPro" id="IPR027417">
    <property type="entry name" value="P-loop_NTPase"/>
</dbReference>
<dbReference type="PROSITE" id="PS50067">
    <property type="entry name" value="KINESIN_MOTOR_2"/>
    <property type="match status" value="1"/>
</dbReference>
<dbReference type="Gene3D" id="3.40.850.10">
    <property type="entry name" value="Kinesin motor domain"/>
    <property type="match status" value="1"/>
</dbReference>
<keyword evidence="9" id="KW-1185">Reference proteome</keyword>
<dbReference type="EMBL" id="UYSU01033259">
    <property type="protein sequence ID" value="VDL91845.1"/>
    <property type="molecule type" value="Genomic_DNA"/>
</dbReference>
<feature type="region of interest" description="Disordered" evidence="6">
    <location>
        <begin position="1479"/>
        <end position="1546"/>
    </location>
</feature>
<feature type="compositionally biased region" description="Polar residues" evidence="6">
    <location>
        <begin position="364"/>
        <end position="379"/>
    </location>
</feature>
<dbReference type="PANTHER" id="PTHR21608:SF7">
    <property type="entry name" value="KINESIN-LIKE PROTEIN CG14535"/>
    <property type="match status" value="1"/>
</dbReference>
<feature type="domain" description="Kinesin motor" evidence="7">
    <location>
        <begin position="163"/>
        <end position="556"/>
    </location>
</feature>
<dbReference type="InterPro" id="IPR036961">
    <property type="entry name" value="Kinesin_motor_dom_sf"/>
</dbReference>
<feature type="binding site" evidence="5">
    <location>
        <begin position="267"/>
        <end position="274"/>
    </location>
    <ligand>
        <name>ATP</name>
        <dbReference type="ChEBI" id="CHEBI:30616"/>
    </ligand>
</feature>
<reference evidence="10" key="1">
    <citation type="submission" date="2016-06" db="UniProtKB">
        <authorList>
            <consortium name="WormBaseParasite"/>
        </authorList>
    </citation>
    <scope>IDENTIFICATION</scope>
</reference>
<feature type="region of interest" description="Disordered" evidence="6">
    <location>
        <begin position="1280"/>
        <end position="1311"/>
    </location>
</feature>
<evidence type="ECO:0000313" key="8">
    <source>
        <dbReference type="EMBL" id="VDL91845.1"/>
    </source>
</evidence>
<feature type="compositionally biased region" description="Polar residues" evidence="6">
    <location>
        <begin position="1102"/>
        <end position="1118"/>
    </location>
</feature>
<feature type="compositionally biased region" description="Polar residues" evidence="6">
    <location>
        <begin position="93"/>
        <end position="109"/>
    </location>
</feature>
<keyword evidence="5" id="KW-0505">Motor protein</keyword>
<feature type="compositionally biased region" description="Low complexity" evidence="6">
    <location>
        <begin position="82"/>
        <end position="92"/>
    </location>
</feature>
<dbReference type="WBParaSite" id="SSLN_0000563901-mRNA-1">
    <property type="protein sequence ID" value="SSLN_0000563901-mRNA-1"/>
    <property type="gene ID" value="SSLN_0000563901"/>
</dbReference>
<feature type="compositionally biased region" description="Low complexity" evidence="6">
    <location>
        <begin position="962"/>
        <end position="981"/>
    </location>
</feature>
<evidence type="ECO:0000256" key="4">
    <source>
        <dbReference type="ARBA" id="ARBA00023212"/>
    </source>
</evidence>
<gene>
    <name evidence="8" type="ORF">SSLN_LOCUS5460</name>
</gene>
<dbReference type="PANTHER" id="PTHR21608">
    <property type="entry name" value="KINESIN-LIKE PROTEIN CG14535"/>
    <property type="match status" value="1"/>
</dbReference>
<protein>
    <submittedName>
        <fullName evidence="10">Kinesin motor domain-containing protein</fullName>
    </submittedName>
</protein>
<evidence type="ECO:0000256" key="2">
    <source>
        <dbReference type="ARBA" id="ARBA00022741"/>
    </source>
</evidence>
<feature type="region of interest" description="Disordered" evidence="6">
    <location>
        <begin position="330"/>
        <end position="379"/>
    </location>
</feature>
<proteinExistence type="inferred from homology"/>
<dbReference type="InterPro" id="IPR027640">
    <property type="entry name" value="Kinesin-like_fam"/>
</dbReference>
<dbReference type="SMART" id="SM00129">
    <property type="entry name" value="KISc"/>
    <property type="match status" value="1"/>
</dbReference>
<keyword evidence="4" id="KW-0206">Cytoskeleton</keyword>
<feature type="compositionally biased region" description="Basic residues" evidence="6">
    <location>
        <begin position="1210"/>
        <end position="1232"/>
    </location>
</feature>
<sequence length="1771" mass="190667">MILSTLNFQGGLHTEYIAIFTPRITGKARSAYPVNRNTSNLCEEKAREREQGKSNAPTSDFGGELGASNLRFIPSRKDHSSRSGSGHRGSLSTTAAQSPQAYTSGSHSNAGGRRHPSSPPPYHFGCLLSTSMPPVPPGLLARSTLLGSGVDRRGPLTAAAAGNVKVILCVRLPNCPNESTKGSSNGGASSLASNVMPSVSIDPRRKQVTLIHPAPSRRRFSLAAPKMFAFDAVLTQEDPLAEVCSLALTDAVYSVVHGTDSCVLSLGHSKTGKTWTMLGSDKSTSTAGVIPCAIAWLFRLIEEQKEATKTRFSVRVSAIEVYGQKESLKDLLQGEGPEGTETGPTPSSYLREQSNQHKPDSEGETTATSESKAVASSTLTPAARLSQAMDSVTELRAPSAHFAAHLLDVALSNRACDQGLCDAALSHILFTLHVYQYKVEKNGTEAEVSGGRSRLQLLHLGCGRYSQHSKDQKEAELPPKTMPKSLSISGIASVLLGLLTGQRELPHRESAVTQLLREAMTGNHMQPCIIAHVSANQQHYAETLQKLLAPSIKKFLSPHCCAPNRTQVVQIASRLNRLKRRRVGNSTISHGSAPATSSLSGTTSDDTSSSVDSPGMRKLSISRFRGPRLGRSSFGYRSGASDAEYTSSSEQSCDTVIYLGSGQERGLGIGASSDSGSDRYQLGQRGLADGSVGRRALHSADEYDQRTVGSHREDSEAVEERSRIPDLKSRTRNSKSFSFTDGGTLRASSGVCGLGTVPIKRVAPRTNATAWPRAATVRKGKELLTSNEETWVDGPNAMVVQELPDTATVQNVIPETASVEAAPQVQLPLRPPPTPPPPAPPYHNFAHRIVPQQRPLFSSTGDGVEEGDCRDGSVARNPVVCSQPDELDICGRHATVQPAQSDATKEESRTAELSTLESTETVDSATETRVPPSAITTTTSHAAEEESHCDHDCRSEGEASSHRSPISSGSSSSSSDSYSSSPKNNRSCRNRGFGVLSDISERTEETETTAPSSLMGHCERNSVSTLLDLALQQSRLTTAEGDSGTVAVNPAEKKPGQGVITPICSEEPTTSSHSGQRLLQSNARPAKEANTDGGRGRHQVQEKASSTENAMPKNSNNCLEGRGHRHSPRRRDERPDPACSRTPQTNTSFDRVAAWVKDVSSDLVSSGNILDGVQSTPSTLAAYCTPDRRRRRSTSGEQSCYQGCSNEMRHRNHHKSDRHRNSRSSRHQYSHHRCHSRQSEDAVCAKCHERLCCVCESCTGATASREGSCEPCDQKRRHSKLRSREHSLRDHSTKADGGKQGEERTRSRDLKFQRQDVLPQQLAPVQCPQTVPCHSHLQRYPSDVSISYNCSALPISTIQRTASCPWVATQTQRPASITSSQPAADPVMTGQYQQMSFSQTPPIWSSTISSNNPILPPYYAPSTIASFHGLQTPLTPSSYNNNNFLISMAPRLAGWSLPASPYLHSSMQAWSAQLPMASSVTPTEMGSPPAFRMQSGDEKPRVRQSPLQVHWPNDYASSKADGEKQTVGETQPTTPKAEKSKNNSSSASLPFRFFTLPIFCNLRRWQRQKKEKKQDSKPSAAATAASKATSLSASNSPQHAAAGGGGGGEFLCAVTSNVTDHDAYAVRANSGVSFVRDETSLPVKASPLPGVRSRFGFSGGRISVTSKGSRLLGRKDCQQRSVTGDRGSSGYESYRNAGSEVSSSHTDSLDSCCSGCQQLLPSNCSVQNVLPPPPSQTVVAPQSYNVHPRGHQACPGKFLFHTKPLERCAQK</sequence>
<dbReference type="InterPro" id="IPR001752">
    <property type="entry name" value="Kinesin_motor_dom"/>
</dbReference>
<dbReference type="Proteomes" id="UP000275846">
    <property type="component" value="Unassembled WGS sequence"/>
</dbReference>
<feature type="compositionally biased region" description="Basic and acidic residues" evidence="6">
    <location>
        <begin position="1282"/>
        <end position="1311"/>
    </location>
</feature>
<dbReference type="GO" id="GO:0003777">
    <property type="term" value="F:microtubule motor activity"/>
    <property type="evidence" value="ECO:0007669"/>
    <property type="project" value="InterPro"/>
</dbReference>